<keyword evidence="2" id="KW-1185">Reference proteome</keyword>
<dbReference type="SUPFAM" id="SSF53335">
    <property type="entry name" value="S-adenosyl-L-methionine-dependent methyltransferases"/>
    <property type="match status" value="1"/>
</dbReference>
<dbReference type="CDD" id="cd02440">
    <property type="entry name" value="AdoMet_MTases"/>
    <property type="match status" value="1"/>
</dbReference>
<dbReference type="RefSeq" id="WP_320509639.1">
    <property type="nucleotide sequence ID" value="NZ_JAXCLW010000005.1"/>
</dbReference>
<comment type="caution">
    <text evidence="1">The sequence shown here is derived from an EMBL/GenBank/DDBJ whole genome shotgun (WGS) entry which is preliminary data.</text>
</comment>
<dbReference type="EMBL" id="JAXCLW010000005">
    <property type="protein sequence ID" value="MDY0884566.1"/>
    <property type="molecule type" value="Genomic_DNA"/>
</dbReference>
<organism evidence="1 2">
    <name type="scientific">Dongia soli</name>
    <dbReference type="NCBI Taxonomy" id="600628"/>
    <lineage>
        <taxon>Bacteria</taxon>
        <taxon>Pseudomonadati</taxon>
        <taxon>Pseudomonadota</taxon>
        <taxon>Alphaproteobacteria</taxon>
        <taxon>Rhodospirillales</taxon>
        <taxon>Dongiaceae</taxon>
        <taxon>Dongia</taxon>
    </lineage>
</organism>
<dbReference type="GO" id="GO:0032259">
    <property type="term" value="P:methylation"/>
    <property type="evidence" value="ECO:0007669"/>
    <property type="project" value="UniProtKB-KW"/>
</dbReference>
<protein>
    <submittedName>
        <fullName evidence="1">Class I SAM-dependent methyltransferase</fullName>
        <ecNumber evidence="1">2.1.-.-</ecNumber>
    </submittedName>
</protein>
<evidence type="ECO:0000313" key="2">
    <source>
        <dbReference type="Proteomes" id="UP001279642"/>
    </source>
</evidence>
<evidence type="ECO:0000313" key="1">
    <source>
        <dbReference type="EMBL" id="MDY0884566.1"/>
    </source>
</evidence>
<dbReference type="Gene3D" id="3.40.50.150">
    <property type="entry name" value="Vaccinia Virus protein VP39"/>
    <property type="match status" value="1"/>
</dbReference>
<dbReference type="Pfam" id="PF13489">
    <property type="entry name" value="Methyltransf_23"/>
    <property type="match status" value="1"/>
</dbReference>
<dbReference type="InterPro" id="IPR029063">
    <property type="entry name" value="SAM-dependent_MTases_sf"/>
</dbReference>
<keyword evidence="1" id="KW-0489">Methyltransferase</keyword>
<sequence length="237" mass="26755">MSQATDFHRGAYADGSYLDLTGGTWHLQDSQMKAGWIMKLLASHPEAKVNTVCEIGCGAGGILASMQTRMPETAQFTGYEISPQAHEMSRQFENDRCQFILGDAFADQRHYDLVMAIDVFEHIEDCFSFLRQTHEKGRYQIYHVPLDVHASGILRGKNAWDSSGHIHLFTLETALKSLEFTNHRIIDWFLTNGAAELPNRKARTKVLNTVRYAMQKAVSERFVARLLGGYSVLILAE</sequence>
<keyword evidence="1" id="KW-0808">Transferase</keyword>
<dbReference type="Proteomes" id="UP001279642">
    <property type="component" value="Unassembled WGS sequence"/>
</dbReference>
<reference evidence="1 2" key="1">
    <citation type="journal article" date="2016" name="Antonie Van Leeuwenhoek">
        <title>Dongia soli sp. nov., isolated from soil from Dokdo, Korea.</title>
        <authorList>
            <person name="Kim D.U."/>
            <person name="Lee H."/>
            <person name="Kim H."/>
            <person name="Kim S.G."/>
            <person name="Ka J.O."/>
        </authorList>
    </citation>
    <scope>NUCLEOTIDE SEQUENCE [LARGE SCALE GENOMIC DNA]</scope>
    <source>
        <strain evidence="1 2">D78</strain>
    </source>
</reference>
<gene>
    <name evidence="1" type="ORF">SMD27_17110</name>
</gene>
<dbReference type="GO" id="GO:0008168">
    <property type="term" value="F:methyltransferase activity"/>
    <property type="evidence" value="ECO:0007669"/>
    <property type="project" value="UniProtKB-KW"/>
</dbReference>
<accession>A0ABU5EE09</accession>
<proteinExistence type="predicted"/>
<dbReference type="EC" id="2.1.-.-" evidence="1"/>
<name>A0ABU5EE09_9PROT</name>